<sequence length="258" mass="30537">MRRIKKRQLAKDGLHQYKSISQTVSLQSLEDVNIKVIIKNGSKHSISQVYQTIELKRFVDLAPPMKKHRSEKIIVNAAVHNDIQVRIEHKSKALTFGTDLNLSNGQFGANDTDERDKEEHRFDMEITTDKLRESEIGRKIIELIGEEELYKYDPELLNSLHIDGVIKYSREQQEKLKVQYKKVDFPIRELHEAEIPLVIKQSEKELRQRHTIQLAERAIERCERFVRMENDKEDFLLSIRGQRHEDFVLHMNIFEQRL</sequence>
<dbReference type="AlphaFoldDB" id="A0A818ZYL3"/>
<keyword evidence="2" id="KW-1185">Reference proteome</keyword>
<comment type="caution">
    <text evidence="1">The sequence shown here is derived from an EMBL/GenBank/DDBJ whole genome shotgun (WGS) entry which is preliminary data.</text>
</comment>
<protein>
    <submittedName>
        <fullName evidence="1">Uncharacterized protein</fullName>
    </submittedName>
</protein>
<dbReference type="Proteomes" id="UP000663866">
    <property type="component" value="Unassembled WGS sequence"/>
</dbReference>
<dbReference type="GO" id="GO:0003729">
    <property type="term" value="F:mRNA binding"/>
    <property type="evidence" value="ECO:0007669"/>
    <property type="project" value="TreeGrafter"/>
</dbReference>
<evidence type="ECO:0000313" key="2">
    <source>
        <dbReference type="Proteomes" id="UP000663866"/>
    </source>
</evidence>
<dbReference type="GO" id="GO:0003743">
    <property type="term" value="F:translation initiation factor activity"/>
    <property type="evidence" value="ECO:0007669"/>
    <property type="project" value="TreeGrafter"/>
</dbReference>
<dbReference type="GO" id="GO:0043614">
    <property type="term" value="C:multi-eIF complex"/>
    <property type="evidence" value="ECO:0007669"/>
    <property type="project" value="TreeGrafter"/>
</dbReference>
<accession>A0A818ZYL3</accession>
<dbReference type="InterPro" id="IPR027512">
    <property type="entry name" value="EIF3A"/>
</dbReference>
<name>A0A818ZYL3_9BILA</name>
<organism evidence="1 2">
    <name type="scientific">Rotaria magnacalcarata</name>
    <dbReference type="NCBI Taxonomy" id="392030"/>
    <lineage>
        <taxon>Eukaryota</taxon>
        <taxon>Metazoa</taxon>
        <taxon>Spiralia</taxon>
        <taxon>Gnathifera</taxon>
        <taxon>Rotifera</taxon>
        <taxon>Eurotatoria</taxon>
        <taxon>Bdelloidea</taxon>
        <taxon>Philodinida</taxon>
        <taxon>Philodinidae</taxon>
        <taxon>Rotaria</taxon>
    </lineage>
</organism>
<proteinExistence type="predicted"/>
<dbReference type="PANTHER" id="PTHR14005">
    <property type="entry name" value="EUKARYOTIC TRANSLATION INITIATION FACTOR 3, THETA SUBUNIT"/>
    <property type="match status" value="1"/>
</dbReference>
<dbReference type="EMBL" id="CAJOBG010000163">
    <property type="protein sequence ID" value="CAF3769791.1"/>
    <property type="molecule type" value="Genomic_DNA"/>
</dbReference>
<evidence type="ECO:0000313" key="1">
    <source>
        <dbReference type="EMBL" id="CAF3769791.1"/>
    </source>
</evidence>
<dbReference type="GO" id="GO:0071541">
    <property type="term" value="C:eukaryotic translation initiation factor 3 complex, eIF3m"/>
    <property type="evidence" value="ECO:0007669"/>
    <property type="project" value="TreeGrafter"/>
</dbReference>
<dbReference type="PANTHER" id="PTHR14005:SF0">
    <property type="entry name" value="EUKARYOTIC TRANSLATION INITIATION FACTOR 3 SUBUNIT A"/>
    <property type="match status" value="1"/>
</dbReference>
<gene>
    <name evidence="1" type="ORF">OVN521_LOCUS2170</name>
</gene>
<dbReference type="GO" id="GO:0002188">
    <property type="term" value="P:translation reinitiation"/>
    <property type="evidence" value="ECO:0007669"/>
    <property type="project" value="TreeGrafter"/>
</dbReference>
<dbReference type="GO" id="GO:0071540">
    <property type="term" value="C:eukaryotic translation initiation factor 3 complex, eIF3e"/>
    <property type="evidence" value="ECO:0007669"/>
    <property type="project" value="TreeGrafter"/>
</dbReference>
<dbReference type="GO" id="GO:0001732">
    <property type="term" value="P:formation of cytoplasmic translation initiation complex"/>
    <property type="evidence" value="ECO:0007669"/>
    <property type="project" value="TreeGrafter"/>
</dbReference>
<reference evidence="1" key="1">
    <citation type="submission" date="2021-02" db="EMBL/GenBank/DDBJ databases">
        <authorList>
            <person name="Nowell W R."/>
        </authorList>
    </citation>
    <scope>NUCLEOTIDE SEQUENCE</scope>
</reference>